<feature type="transmembrane region" description="Helical" evidence="6">
    <location>
        <begin position="202"/>
        <end position="222"/>
    </location>
</feature>
<organism evidence="8 9">
    <name type="scientific">Clathrospora elynae</name>
    <dbReference type="NCBI Taxonomy" id="706981"/>
    <lineage>
        <taxon>Eukaryota</taxon>
        <taxon>Fungi</taxon>
        <taxon>Dikarya</taxon>
        <taxon>Ascomycota</taxon>
        <taxon>Pezizomycotina</taxon>
        <taxon>Dothideomycetes</taxon>
        <taxon>Pleosporomycetidae</taxon>
        <taxon>Pleosporales</taxon>
        <taxon>Diademaceae</taxon>
        <taxon>Clathrospora</taxon>
    </lineage>
</organism>
<evidence type="ECO:0000313" key="9">
    <source>
        <dbReference type="Proteomes" id="UP000800038"/>
    </source>
</evidence>
<feature type="transmembrane region" description="Helical" evidence="6">
    <location>
        <begin position="72"/>
        <end position="94"/>
    </location>
</feature>
<accession>A0A6A5SYX9</accession>
<dbReference type="Pfam" id="PF03798">
    <property type="entry name" value="TRAM_LAG1_CLN8"/>
    <property type="match status" value="1"/>
</dbReference>
<feature type="transmembrane region" description="Helical" evidence="6">
    <location>
        <begin position="137"/>
        <end position="162"/>
    </location>
</feature>
<evidence type="ECO:0000256" key="4">
    <source>
        <dbReference type="ARBA" id="ARBA00023136"/>
    </source>
</evidence>
<evidence type="ECO:0000256" key="3">
    <source>
        <dbReference type="ARBA" id="ARBA00022989"/>
    </source>
</evidence>
<feature type="transmembrane region" description="Helical" evidence="6">
    <location>
        <begin position="31"/>
        <end position="52"/>
    </location>
</feature>
<evidence type="ECO:0000259" key="7">
    <source>
        <dbReference type="PROSITE" id="PS50922"/>
    </source>
</evidence>
<dbReference type="PANTHER" id="PTHR13439">
    <property type="entry name" value="CT120 PROTEIN"/>
    <property type="match status" value="1"/>
</dbReference>
<comment type="subcellular location">
    <subcellularLocation>
        <location evidence="1">Membrane</location>
        <topology evidence="1">Multi-pass membrane protein</topology>
    </subcellularLocation>
</comment>
<keyword evidence="3 6" id="KW-1133">Transmembrane helix</keyword>
<feature type="transmembrane region" description="Helical" evidence="6">
    <location>
        <begin position="263"/>
        <end position="285"/>
    </location>
</feature>
<dbReference type="Proteomes" id="UP000800038">
    <property type="component" value="Unassembled WGS sequence"/>
</dbReference>
<reference evidence="8" key="1">
    <citation type="journal article" date="2020" name="Stud. Mycol.">
        <title>101 Dothideomycetes genomes: a test case for predicting lifestyles and emergence of pathogens.</title>
        <authorList>
            <person name="Haridas S."/>
            <person name="Albert R."/>
            <person name="Binder M."/>
            <person name="Bloem J."/>
            <person name="Labutti K."/>
            <person name="Salamov A."/>
            <person name="Andreopoulos B."/>
            <person name="Baker S."/>
            <person name="Barry K."/>
            <person name="Bills G."/>
            <person name="Bluhm B."/>
            <person name="Cannon C."/>
            <person name="Castanera R."/>
            <person name="Culley D."/>
            <person name="Daum C."/>
            <person name="Ezra D."/>
            <person name="Gonzalez J."/>
            <person name="Henrissat B."/>
            <person name="Kuo A."/>
            <person name="Liang C."/>
            <person name="Lipzen A."/>
            <person name="Lutzoni F."/>
            <person name="Magnuson J."/>
            <person name="Mondo S."/>
            <person name="Nolan M."/>
            <person name="Ohm R."/>
            <person name="Pangilinan J."/>
            <person name="Park H.-J."/>
            <person name="Ramirez L."/>
            <person name="Alfaro M."/>
            <person name="Sun H."/>
            <person name="Tritt A."/>
            <person name="Yoshinaga Y."/>
            <person name="Zwiers L.-H."/>
            <person name="Turgeon B."/>
            <person name="Goodwin S."/>
            <person name="Spatafora J."/>
            <person name="Crous P."/>
            <person name="Grigoriev I."/>
        </authorList>
    </citation>
    <scope>NUCLEOTIDE SEQUENCE</scope>
    <source>
        <strain evidence="8">CBS 161.51</strain>
    </source>
</reference>
<dbReference type="InterPro" id="IPR006634">
    <property type="entry name" value="TLC-dom"/>
</dbReference>
<proteinExistence type="predicted"/>
<dbReference type="OrthoDB" id="10266980at2759"/>
<feature type="transmembrane region" description="Helical" evidence="6">
    <location>
        <begin position="168"/>
        <end position="190"/>
    </location>
</feature>
<dbReference type="EMBL" id="ML976013">
    <property type="protein sequence ID" value="KAF1944924.1"/>
    <property type="molecule type" value="Genomic_DNA"/>
</dbReference>
<sequence>MLDSFPVPALLRDASTPLANFLHLRTLPLHIHQVLISYFAYTCIDSILSPYLSARLIPATYDKFPRRTKVQWNMHVTAFINATLLSLAALWVIFHDEERSRLGETWEGRIWGYTGIGGMVQALGAGYFLWDVQVCILNLGIGAVGGLDLLHASVGLAISMMGFRPFGLYYGIQYALVELSTPFVNIHWFLNKLNRAGSTLHTLNGIILIVVFACCRLLWGSYLTVVFSRDTWTALQAQEPSWTTYDYAPGQGKPIVMQHQAEWWLAALFMASNSVVMGLSTFWFAKMIKLVATRLGTATSEKKMI</sequence>
<keyword evidence="9" id="KW-1185">Reference proteome</keyword>
<dbReference type="PROSITE" id="PS50922">
    <property type="entry name" value="TLC"/>
    <property type="match status" value="1"/>
</dbReference>
<dbReference type="GO" id="GO:0016020">
    <property type="term" value="C:membrane"/>
    <property type="evidence" value="ECO:0007669"/>
    <property type="project" value="UniProtKB-SubCell"/>
</dbReference>
<dbReference type="PANTHER" id="PTHR13439:SF0">
    <property type="entry name" value="TOPOISOMERASE I DAMAGE AFFECTED PROTEIN 4"/>
    <property type="match status" value="1"/>
</dbReference>
<evidence type="ECO:0000256" key="1">
    <source>
        <dbReference type="ARBA" id="ARBA00004141"/>
    </source>
</evidence>
<gene>
    <name evidence="8" type="ORF">EJ02DRAFT_339826</name>
</gene>
<keyword evidence="2 5" id="KW-0812">Transmembrane</keyword>
<dbReference type="GO" id="GO:0055088">
    <property type="term" value="P:lipid homeostasis"/>
    <property type="evidence" value="ECO:0007669"/>
    <property type="project" value="TreeGrafter"/>
</dbReference>
<name>A0A6A5SYX9_9PLEO</name>
<evidence type="ECO:0000256" key="6">
    <source>
        <dbReference type="SAM" id="Phobius"/>
    </source>
</evidence>
<keyword evidence="4 5" id="KW-0472">Membrane</keyword>
<evidence type="ECO:0000313" key="8">
    <source>
        <dbReference type="EMBL" id="KAF1944924.1"/>
    </source>
</evidence>
<evidence type="ECO:0000256" key="2">
    <source>
        <dbReference type="ARBA" id="ARBA00022692"/>
    </source>
</evidence>
<dbReference type="GO" id="GO:0005783">
    <property type="term" value="C:endoplasmic reticulum"/>
    <property type="evidence" value="ECO:0007669"/>
    <property type="project" value="TreeGrafter"/>
</dbReference>
<feature type="transmembrane region" description="Helical" evidence="6">
    <location>
        <begin position="110"/>
        <end position="130"/>
    </location>
</feature>
<dbReference type="InterPro" id="IPR050846">
    <property type="entry name" value="TLCD"/>
</dbReference>
<protein>
    <recommendedName>
        <fullName evidence="7">TLC domain-containing protein</fullName>
    </recommendedName>
</protein>
<evidence type="ECO:0000256" key="5">
    <source>
        <dbReference type="PROSITE-ProRule" id="PRU00205"/>
    </source>
</evidence>
<dbReference type="SMART" id="SM00724">
    <property type="entry name" value="TLC"/>
    <property type="match status" value="1"/>
</dbReference>
<dbReference type="AlphaFoldDB" id="A0A6A5SYX9"/>
<feature type="domain" description="TLC" evidence="7">
    <location>
        <begin position="67"/>
        <end position="296"/>
    </location>
</feature>